<organism evidence="1 2">
    <name type="scientific">Pseudomonas kermanshahensis</name>
    <dbReference type="NCBI Taxonomy" id="2745482"/>
    <lineage>
        <taxon>Bacteria</taxon>
        <taxon>Pseudomonadati</taxon>
        <taxon>Pseudomonadota</taxon>
        <taxon>Gammaproteobacteria</taxon>
        <taxon>Pseudomonadales</taxon>
        <taxon>Pseudomonadaceae</taxon>
        <taxon>Pseudomonas</taxon>
    </lineage>
</organism>
<reference evidence="1 2" key="1">
    <citation type="submission" date="2024-02" db="EMBL/GenBank/DDBJ databases">
        <title>Identification of pathogenicity and growth-promoting functions of Pseudomonas putida variants.</title>
        <authorList>
            <person name="Sun J."/>
        </authorList>
    </citation>
    <scope>NUCLEOTIDE SEQUENCE [LARGE SCALE GENOMIC DNA]</scope>
    <source>
        <strain evidence="1 2">A04</strain>
    </source>
</reference>
<name>A0ABU8RBA5_9PSED</name>
<proteinExistence type="predicted"/>
<evidence type="ECO:0008006" key="3">
    <source>
        <dbReference type="Google" id="ProtNLM"/>
    </source>
</evidence>
<protein>
    <recommendedName>
        <fullName evidence="3">SSU ribosomal protein S2p (SAe)</fullName>
    </recommendedName>
</protein>
<gene>
    <name evidence="1" type="ORF">V7V80_19940</name>
</gene>
<dbReference type="EMBL" id="JBBHLD010000021">
    <property type="protein sequence ID" value="MEJ5906954.1"/>
    <property type="molecule type" value="Genomic_DNA"/>
</dbReference>
<comment type="caution">
    <text evidence="1">The sequence shown here is derived from an EMBL/GenBank/DDBJ whole genome shotgun (WGS) entry which is preliminary data.</text>
</comment>
<dbReference type="Proteomes" id="UP001377692">
    <property type="component" value="Unassembled WGS sequence"/>
</dbReference>
<accession>A0ABU8RBA5</accession>
<evidence type="ECO:0000313" key="2">
    <source>
        <dbReference type="Proteomes" id="UP001377692"/>
    </source>
</evidence>
<sequence>MTYQEVLAELGAPQANLPRSILERLNPTYQSGFKAGEIFVIGDGQRRPVCTREELQAMSAAKQAREALADLTPEEAEFMMRHLPEIAGLLSDASLAMGVSEAMMAQALDDLSATLRKIENLHQRQFSKYGHLRSPEFFAERSKLFRQLDAHLSVGLLNKHMNMGSYDRLRRDLGISSRSLVHHWSKAGAPGAIPGYSTHLDKLARLSNFLKKRGYVGIGLGAGSGLMNIKQACQEGNADACKKIVFKESGNFAGGLAGGALAGKASGAIAAAACVSFGPLSAAACTIIIVGAGTAAGSMAGMAGGEWLGEVIYEYTE</sequence>
<keyword evidence="2" id="KW-1185">Reference proteome</keyword>
<evidence type="ECO:0000313" key="1">
    <source>
        <dbReference type="EMBL" id="MEJ5906954.1"/>
    </source>
</evidence>